<gene>
    <name evidence="9" type="ORF">HER31_04280</name>
</gene>
<organism evidence="9 10">
    <name type="scientific">Ferrimonas lipolytica</name>
    <dbReference type="NCBI Taxonomy" id="2724191"/>
    <lineage>
        <taxon>Bacteria</taxon>
        <taxon>Pseudomonadati</taxon>
        <taxon>Pseudomonadota</taxon>
        <taxon>Gammaproteobacteria</taxon>
        <taxon>Alteromonadales</taxon>
        <taxon>Ferrimonadaceae</taxon>
        <taxon>Ferrimonas</taxon>
    </lineage>
</organism>
<keyword evidence="2" id="KW-0479">Metal-binding</keyword>
<dbReference type="EMBL" id="CP051180">
    <property type="protein sequence ID" value="QIZ76177.1"/>
    <property type="molecule type" value="Genomic_DNA"/>
</dbReference>
<evidence type="ECO:0000313" key="9">
    <source>
        <dbReference type="EMBL" id="QIZ76177.1"/>
    </source>
</evidence>
<keyword evidence="7" id="KW-1133">Transmembrane helix</keyword>
<dbReference type="Pfam" id="PF01435">
    <property type="entry name" value="Peptidase_M48"/>
    <property type="match status" value="1"/>
</dbReference>
<accession>A0A6H1UAS7</accession>
<dbReference type="GO" id="GO:0051603">
    <property type="term" value="P:proteolysis involved in protein catabolic process"/>
    <property type="evidence" value="ECO:0007669"/>
    <property type="project" value="TreeGrafter"/>
</dbReference>
<evidence type="ECO:0000259" key="8">
    <source>
        <dbReference type="Pfam" id="PF01435"/>
    </source>
</evidence>
<evidence type="ECO:0000256" key="2">
    <source>
        <dbReference type="ARBA" id="ARBA00022723"/>
    </source>
</evidence>
<dbReference type="InterPro" id="IPR051156">
    <property type="entry name" value="Mito/Outer_Membr_Metalloprot"/>
</dbReference>
<dbReference type="KEGG" id="fes:HER31_04280"/>
<evidence type="ECO:0000256" key="7">
    <source>
        <dbReference type="SAM" id="Phobius"/>
    </source>
</evidence>
<feature type="transmembrane region" description="Helical" evidence="7">
    <location>
        <begin position="23"/>
        <end position="45"/>
    </location>
</feature>
<evidence type="ECO:0000256" key="3">
    <source>
        <dbReference type="ARBA" id="ARBA00022801"/>
    </source>
</evidence>
<sequence length="261" mass="28171">MSQFVNRPTPENNHKSGSPLPDFFILVAGVGLAISVVVLLINLAIGQLGQFIPFSWEQRLAPAWSAQRVESPAQRQMDELLARLLAVKPMQDDIDVKVTLIEDEQINAFAGLGGEIVIFSGLIEALPSENALAMVVAHELAHVRQRHVIKSLSKNLSITGLSILLGIENQALLQLSSQFTMLSFSRDDEAEADQLALAAVVALYGHSGGVTALFDVLENGNSSSWLSSHPSNEARRAATQVGLNLAQPLPLSADYLDFKAK</sequence>
<dbReference type="PANTHER" id="PTHR22726:SF1">
    <property type="entry name" value="METALLOENDOPEPTIDASE OMA1, MITOCHONDRIAL"/>
    <property type="match status" value="1"/>
</dbReference>
<evidence type="ECO:0000256" key="6">
    <source>
        <dbReference type="RuleBase" id="RU003983"/>
    </source>
</evidence>
<dbReference type="AlphaFoldDB" id="A0A6H1UAS7"/>
<feature type="domain" description="Peptidase M48" evidence="8">
    <location>
        <begin position="74"/>
        <end position="237"/>
    </location>
</feature>
<comment type="similarity">
    <text evidence="6">Belongs to the peptidase M48 family.</text>
</comment>
<dbReference type="RefSeq" id="WP_168659437.1">
    <property type="nucleotide sequence ID" value="NZ_CP051180.1"/>
</dbReference>
<name>A0A6H1UAS7_9GAMM</name>
<keyword evidence="1 6" id="KW-0645">Protease</keyword>
<dbReference type="GO" id="GO:0046872">
    <property type="term" value="F:metal ion binding"/>
    <property type="evidence" value="ECO:0007669"/>
    <property type="project" value="UniProtKB-KW"/>
</dbReference>
<evidence type="ECO:0000313" key="10">
    <source>
        <dbReference type="Proteomes" id="UP000501602"/>
    </source>
</evidence>
<reference evidence="9 10" key="1">
    <citation type="submission" date="2020-04" db="EMBL/GenBank/DDBJ databases">
        <title>Ferrimonas sp. S7 isolated from sea water.</title>
        <authorList>
            <person name="Bae S.S."/>
            <person name="Baek K."/>
        </authorList>
    </citation>
    <scope>NUCLEOTIDE SEQUENCE [LARGE SCALE GENOMIC DNA]</scope>
    <source>
        <strain evidence="9 10">S7</strain>
    </source>
</reference>
<evidence type="ECO:0000256" key="5">
    <source>
        <dbReference type="ARBA" id="ARBA00023049"/>
    </source>
</evidence>
<dbReference type="PANTHER" id="PTHR22726">
    <property type="entry name" value="METALLOENDOPEPTIDASE OMA1"/>
    <property type="match status" value="1"/>
</dbReference>
<dbReference type="CDD" id="cd07324">
    <property type="entry name" value="M48C_Oma1-like"/>
    <property type="match status" value="1"/>
</dbReference>
<keyword evidence="5 6" id="KW-0482">Metalloprotease</keyword>
<keyword evidence="4 6" id="KW-0862">Zinc</keyword>
<dbReference type="Proteomes" id="UP000501602">
    <property type="component" value="Chromosome"/>
</dbReference>
<keyword evidence="10" id="KW-1185">Reference proteome</keyword>
<proteinExistence type="inferred from homology"/>
<keyword evidence="3 6" id="KW-0378">Hydrolase</keyword>
<protein>
    <submittedName>
        <fullName evidence="9">M48 family metalloprotease</fullName>
    </submittedName>
</protein>
<dbReference type="InterPro" id="IPR001915">
    <property type="entry name" value="Peptidase_M48"/>
</dbReference>
<keyword evidence="7" id="KW-0472">Membrane</keyword>
<dbReference type="GO" id="GO:0016020">
    <property type="term" value="C:membrane"/>
    <property type="evidence" value="ECO:0007669"/>
    <property type="project" value="TreeGrafter"/>
</dbReference>
<dbReference type="GO" id="GO:0004222">
    <property type="term" value="F:metalloendopeptidase activity"/>
    <property type="evidence" value="ECO:0007669"/>
    <property type="project" value="InterPro"/>
</dbReference>
<evidence type="ECO:0000256" key="4">
    <source>
        <dbReference type="ARBA" id="ARBA00022833"/>
    </source>
</evidence>
<dbReference type="Gene3D" id="3.30.2010.10">
    <property type="entry name" value="Metalloproteases ('zincins'), catalytic domain"/>
    <property type="match status" value="1"/>
</dbReference>
<comment type="cofactor">
    <cofactor evidence="6">
        <name>Zn(2+)</name>
        <dbReference type="ChEBI" id="CHEBI:29105"/>
    </cofactor>
    <text evidence="6">Binds 1 zinc ion per subunit.</text>
</comment>
<keyword evidence="7" id="KW-0812">Transmembrane</keyword>
<evidence type="ECO:0000256" key="1">
    <source>
        <dbReference type="ARBA" id="ARBA00022670"/>
    </source>
</evidence>